<dbReference type="PROSITE" id="PS51831">
    <property type="entry name" value="HD"/>
    <property type="match status" value="1"/>
</dbReference>
<dbReference type="Proteomes" id="UP001623592">
    <property type="component" value="Unassembled WGS sequence"/>
</dbReference>
<dbReference type="NCBIfam" id="TIGR00277">
    <property type="entry name" value="HDIG"/>
    <property type="match status" value="1"/>
</dbReference>
<feature type="transmembrane region" description="Helical" evidence="1">
    <location>
        <begin position="6"/>
        <end position="24"/>
    </location>
</feature>
<dbReference type="EMBL" id="JBJIAA010000001">
    <property type="protein sequence ID" value="MFL0249101.1"/>
    <property type="molecule type" value="Genomic_DNA"/>
</dbReference>
<reference evidence="4 5" key="1">
    <citation type="submission" date="2024-11" db="EMBL/GenBank/DDBJ databases">
        <authorList>
            <person name="Heng Y.C."/>
            <person name="Lim A.C.H."/>
            <person name="Lee J.K.Y."/>
            <person name="Kittelmann S."/>
        </authorList>
    </citation>
    <scope>NUCLEOTIDE SEQUENCE [LARGE SCALE GENOMIC DNA]</scope>
    <source>
        <strain evidence="4 5">WILCCON 0114</strain>
    </source>
</reference>
<dbReference type="RefSeq" id="WP_406785775.1">
    <property type="nucleotide sequence ID" value="NZ_JBJIAA010000001.1"/>
</dbReference>
<dbReference type="GO" id="GO:0016787">
    <property type="term" value="F:hydrolase activity"/>
    <property type="evidence" value="ECO:0007669"/>
    <property type="project" value="UniProtKB-KW"/>
</dbReference>
<feature type="domain" description="HD" evidence="2">
    <location>
        <begin position="52"/>
        <end position="174"/>
    </location>
</feature>
<keyword evidence="4" id="KW-0378">Hydrolase</keyword>
<keyword evidence="1" id="KW-0812">Transmembrane</keyword>
<dbReference type="SUPFAM" id="SSF109604">
    <property type="entry name" value="HD-domain/PDEase-like"/>
    <property type="match status" value="1"/>
</dbReference>
<protein>
    <submittedName>
        <fullName evidence="4">HD-GYP domain-containing protein</fullName>
        <ecNumber evidence="4">3.1.4.-</ecNumber>
    </submittedName>
</protein>
<sequence>MFLEPITLQLILPLLAILFAIYTYNKSKTKYDDLLHMVNCLINTIEAKSPVTYMHTERVCIYALKLGKALNLSKKDMLILKEAALLHDIGKLGIPDKILEKPDRLTDSEFEVIKNHPRKGYNIIKSIENLKPVAELVLCHHEKYDGSGYPNKLSGDAIPYLAKIITIADSFDVMTSRRPYKDPSSIEIAISELEKCKWTQFDGNMVDVFIKVLKTDKDIQNVMNRSFPSNID</sequence>
<feature type="domain" description="HD-GYP" evidence="3">
    <location>
        <begin position="30"/>
        <end position="225"/>
    </location>
</feature>
<evidence type="ECO:0000256" key="1">
    <source>
        <dbReference type="SAM" id="Phobius"/>
    </source>
</evidence>
<evidence type="ECO:0000259" key="3">
    <source>
        <dbReference type="PROSITE" id="PS51832"/>
    </source>
</evidence>
<evidence type="ECO:0000313" key="5">
    <source>
        <dbReference type="Proteomes" id="UP001623592"/>
    </source>
</evidence>
<keyword evidence="1" id="KW-1133">Transmembrane helix</keyword>
<evidence type="ECO:0000259" key="2">
    <source>
        <dbReference type="PROSITE" id="PS51831"/>
    </source>
</evidence>
<accession>A0ABW8TAC6</accession>
<keyword evidence="1" id="KW-0472">Membrane</keyword>
<dbReference type="InterPro" id="IPR037522">
    <property type="entry name" value="HD_GYP_dom"/>
</dbReference>
<keyword evidence="5" id="KW-1185">Reference proteome</keyword>
<dbReference type="InterPro" id="IPR006674">
    <property type="entry name" value="HD_domain"/>
</dbReference>
<dbReference type="PROSITE" id="PS51832">
    <property type="entry name" value="HD_GYP"/>
    <property type="match status" value="1"/>
</dbReference>
<dbReference type="InterPro" id="IPR006675">
    <property type="entry name" value="HDIG_dom"/>
</dbReference>
<proteinExistence type="predicted"/>
<dbReference type="SMART" id="SM00471">
    <property type="entry name" value="HDc"/>
    <property type="match status" value="1"/>
</dbReference>
<dbReference type="EC" id="3.1.4.-" evidence="4"/>
<evidence type="ECO:0000313" key="4">
    <source>
        <dbReference type="EMBL" id="MFL0249101.1"/>
    </source>
</evidence>
<gene>
    <name evidence="4" type="ORF">ACJDT4_01590</name>
</gene>
<dbReference type="CDD" id="cd00077">
    <property type="entry name" value="HDc"/>
    <property type="match status" value="1"/>
</dbReference>
<dbReference type="PANTHER" id="PTHR43155">
    <property type="entry name" value="CYCLIC DI-GMP PHOSPHODIESTERASE PA4108-RELATED"/>
    <property type="match status" value="1"/>
</dbReference>
<dbReference type="Pfam" id="PF13487">
    <property type="entry name" value="HD_5"/>
    <property type="match status" value="1"/>
</dbReference>
<dbReference type="InterPro" id="IPR003607">
    <property type="entry name" value="HD/PDEase_dom"/>
</dbReference>
<name>A0ABW8TAC6_9CLOT</name>
<comment type="caution">
    <text evidence="4">The sequence shown here is derived from an EMBL/GenBank/DDBJ whole genome shotgun (WGS) entry which is preliminary data.</text>
</comment>
<dbReference type="Gene3D" id="1.10.3210.10">
    <property type="entry name" value="Hypothetical protein af1432"/>
    <property type="match status" value="1"/>
</dbReference>
<organism evidence="4 5">
    <name type="scientific">Clostridium neuense</name>
    <dbReference type="NCBI Taxonomy" id="1728934"/>
    <lineage>
        <taxon>Bacteria</taxon>
        <taxon>Bacillati</taxon>
        <taxon>Bacillota</taxon>
        <taxon>Clostridia</taxon>
        <taxon>Eubacteriales</taxon>
        <taxon>Clostridiaceae</taxon>
        <taxon>Clostridium</taxon>
    </lineage>
</organism>